<dbReference type="EMBL" id="CAUJNA010000091">
    <property type="protein sequence ID" value="CAJ1371642.1"/>
    <property type="molecule type" value="Genomic_DNA"/>
</dbReference>
<gene>
    <name evidence="3" type="ORF">EVOR1521_LOCUS1915</name>
</gene>
<dbReference type="Gene3D" id="1.25.10.10">
    <property type="entry name" value="Leucine-rich Repeat Variant"/>
    <property type="match status" value="1"/>
</dbReference>
<dbReference type="InterPro" id="IPR016024">
    <property type="entry name" value="ARM-type_fold"/>
</dbReference>
<dbReference type="Gene3D" id="3.10.20.90">
    <property type="entry name" value="Phosphatidylinositol 3-kinase Catalytic Subunit, Chain A, domain 1"/>
    <property type="match status" value="1"/>
</dbReference>
<keyword evidence="1" id="KW-0677">Repeat</keyword>
<comment type="caution">
    <text evidence="3">The sequence shown here is derived from an EMBL/GenBank/DDBJ whole genome shotgun (WGS) entry which is preliminary data.</text>
</comment>
<evidence type="ECO:0000256" key="2">
    <source>
        <dbReference type="SAM" id="Coils"/>
    </source>
</evidence>
<accession>A0AA36MLJ2</accession>
<dbReference type="SUPFAM" id="SSF48371">
    <property type="entry name" value="ARM repeat"/>
    <property type="match status" value="1"/>
</dbReference>
<evidence type="ECO:0008006" key="5">
    <source>
        <dbReference type="Google" id="ProtNLM"/>
    </source>
</evidence>
<keyword evidence="2" id="KW-0175">Coiled coil</keyword>
<evidence type="ECO:0000313" key="4">
    <source>
        <dbReference type="Proteomes" id="UP001178507"/>
    </source>
</evidence>
<dbReference type="SUPFAM" id="SSF54236">
    <property type="entry name" value="Ubiquitin-like"/>
    <property type="match status" value="1"/>
</dbReference>
<dbReference type="InterPro" id="IPR004155">
    <property type="entry name" value="PBS_lyase_HEAT"/>
</dbReference>
<protein>
    <recommendedName>
        <fullName evidence="5">Ubiquitin-like domain-containing protein</fullName>
    </recommendedName>
</protein>
<reference evidence="3" key="1">
    <citation type="submission" date="2023-08" db="EMBL/GenBank/DDBJ databases">
        <authorList>
            <person name="Chen Y."/>
            <person name="Shah S."/>
            <person name="Dougan E. K."/>
            <person name="Thang M."/>
            <person name="Chan C."/>
        </authorList>
    </citation>
    <scope>NUCLEOTIDE SEQUENCE</scope>
</reference>
<dbReference type="InterPro" id="IPR000357">
    <property type="entry name" value="HEAT"/>
</dbReference>
<dbReference type="Pfam" id="PF13646">
    <property type="entry name" value="HEAT_2"/>
    <property type="match status" value="1"/>
</dbReference>
<evidence type="ECO:0000313" key="3">
    <source>
        <dbReference type="EMBL" id="CAJ1371642.1"/>
    </source>
</evidence>
<keyword evidence="4" id="KW-1185">Reference proteome</keyword>
<evidence type="ECO:0000256" key="1">
    <source>
        <dbReference type="ARBA" id="ARBA00022737"/>
    </source>
</evidence>
<dbReference type="InterPro" id="IPR011989">
    <property type="entry name" value="ARM-like"/>
</dbReference>
<name>A0AA36MLJ2_9DINO</name>
<dbReference type="AlphaFoldDB" id="A0AA36MLJ2"/>
<sequence>MVCLTIRSIAGQSCCIDVEAKCTVQDLKLRLQSQWRVPPRCLELICGTKSLPNTHCFEEADDGLELLGVLSLQAICLDLNRSGAQKRAEALKELSEMRGQRQAVEAACRCLEDKNAYVRSAAAEAVARVAEQGDQQVMDLVDSLMKTRPMLAMRLLVGVVPRGHRPSVSRVRRRLRDASSEVRQSALVALAQLAQPGDKDVIDTIVSMLSDPDRAGLENVRIAALNSLGHLAVGDRTRVKAIASCLMDKNSYTRRAAAETLLVLSQDAALREAAVQATANLLEGSFEMALGLLSLLARLAEAPGSSAAVRRAVRAAAPKLGEELELQRAAALVVLPHVVDAKTRGDLERRLGERAERLKACAQLLQSTIGWLEDSGGLDGDGPLLRATAERLEQLSRSDEPPKAVEEPALWRYLKAWAWPQPLLGQ</sequence>
<dbReference type="InterPro" id="IPR029071">
    <property type="entry name" value="Ubiquitin-like_domsf"/>
</dbReference>
<feature type="coiled-coil region" evidence="2">
    <location>
        <begin position="87"/>
        <end position="114"/>
    </location>
</feature>
<dbReference type="Pfam" id="PF02985">
    <property type="entry name" value="HEAT"/>
    <property type="match status" value="1"/>
</dbReference>
<proteinExistence type="predicted"/>
<dbReference type="Proteomes" id="UP001178507">
    <property type="component" value="Unassembled WGS sequence"/>
</dbReference>
<organism evidence="3 4">
    <name type="scientific">Effrenium voratum</name>
    <dbReference type="NCBI Taxonomy" id="2562239"/>
    <lineage>
        <taxon>Eukaryota</taxon>
        <taxon>Sar</taxon>
        <taxon>Alveolata</taxon>
        <taxon>Dinophyceae</taxon>
        <taxon>Suessiales</taxon>
        <taxon>Symbiodiniaceae</taxon>
        <taxon>Effrenium</taxon>
    </lineage>
</organism>
<dbReference type="SMART" id="SM00567">
    <property type="entry name" value="EZ_HEAT"/>
    <property type="match status" value="4"/>
</dbReference>
<dbReference type="CDD" id="cd17039">
    <property type="entry name" value="Ubl_ubiquitin_like"/>
    <property type="match status" value="1"/>
</dbReference>